<keyword evidence="2" id="KW-0012">Acyltransferase</keyword>
<gene>
    <name evidence="4" type="ORF">BJ969_001523</name>
</gene>
<evidence type="ECO:0000313" key="5">
    <source>
        <dbReference type="Proteomes" id="UP000580474"/>
    </source>
</evidence>
<dbReference type="Gene3D" id="3.40.630.30">
    <property type="match status" value="1"/>
</dbReference>
<dbReference type="GO" id="GO:0005840">
    <property type="term" value="C:ribosome"/>
    <property type="evidence" value="ECO:0007669"/>
    <property type="project" value="UniProtKB-KW"/>
</dbReference>
<dbReference type="Pfam" id="PF24553">
    <property type="entry name" value="Rv0428c_C"/>
    <property type="match status" value="1"/>
</dbReference>
<evidence type="ECO:0000256" key="1">
    <source>
        <dbReference type="ARBA" id="ARBA00022679"/>
    </source>
</evidence>
<evidence type="ECO:0000259" key="3">
    <source>
        <dbReference type="PROSITE" id="PS51186"/>
    </source>
</evidence>
<organism evidence="4 5">
    <name type="scientific">Saccharopolyspora gloriosae</name>
    <dbReference type="NCBI Taxonomy" id="455344"/>
    <lineage>
        <taxon>Bacteria</taxon>
        <taxon>Bacillati</taxon>
        <taxon>Actinomycetota</taxon>
        <taxon>Actinomycetes</taxon>
        <taxon>Pseudonocardiales</taxon>
        <taxon>Pseudonocardiaceae</taxon>
        <taxon>Saccharopolyspora</taxon>
    </lineage>
</organism>
<sequence>MTGPTSCSSGLDAVDRIFEVERAAADTWPATTVRESQGWLLRHCERLRRGRSNSALPPRHVRDLDSSVDELVRFYADHGAPPRVQVGPMPWHAELDEHLAARGFRRDGSVRVLTSGRVLDTAEHAPEVRVRLDAEPTPDWLAASVAAGGRAEPALAAIGGPVRFATAEVDGVAAGVGLFVVRGSWCAVYCMATAAAFRRRGIARSVLRAGARWARDSGAAELFLQVAADNEPAVRLYAGCGFESSHEYHYRVADTRI</sequence>
<dbReference type="PANTHER" id="PTHR43420">
    <property type="entry name" value="ACETYLTRANSFERASE"/>
    <property type="match status" value="1"/>
</dbReference>
<evidence type="ECO:0000256" key="2">
    <source>
        <dbReference type="ARBA" id="ARBA00023315"/>
    </source>
</evidence>
<dbReference type="GO" id="GO:0016747">
    <property type="term" value="F:acyltransferase activity, transferring groups other than amino-acyl groups"/>
    <property type="evidence" value="ECO:0007669"/>
    <property type="project" value="InterPro"/>
</dbReference>
<dbReference type="InterPro" id="IPR056935">
    <property type="entry name" value="Rv0428c-like_C"/>
</dbReference>
<keyword evidence="4" id="KW-0687">Ribonucleoprotein</keyword>
<reference evidence="4 5" key="1">
    <citation type="submission" date="2020-08" db="EMBL/GenBank/DDBJ databases">
        <title>Sequencing the genomes of 1000 actinobacteria strains.</title>
        <authorList>
            <person name="Klenk H.-P."/>
        </authorList>
    </citation>
    <scope>NUCLEOTIDE SEQUENCE [LARGE SCALE GENOMIC DNA]</scope>
    <source>
        <strain evidence="4 5">DSM 45582</strain>
    </source>
</reference>
<name>A0A840NEA6_9PSEU</name>
<keyword evidence="5" id="KW-1185">Reference proteome</keyword>
<dbReference type="EMBL" id="JACHIV010000001">
    <property type="protein sequence ID" value="MBB5068435.1"/>
    <property type="molecule type" value="Genomic_DNA"/>
</dbReference>
<keyword evidence="4" id="KW-0689">Ribosomal protein</keyword>
<dbReference type="Proteomes" id="UP000580474">
    <property type="component" value="Unassembled WGS sequence"/>
</dbReference>
<dbReference type="RefSeq" id="WP_343071291.1">
    <property type="nucleotide sequence ID" value="NZ_JACHIV010000001.1"/>
</dbReference>
<dbReference type="SUPFAM" id="SSF55729">
    <property type="entry name" value="Acyl-CoA N-acyltransferases (Nat)"/>
    <property type="match status" value="1"/>
</dbReference>
<dbReference type="InterPro" id="IPR000182">
    <property type="entry name" value="GNAT_dom"/>
</dbReference>
<dbReference type="CDD" id="cd04301">
    <property type="entry name" value="NAT_SF"/>
    <property type="match status" value="1"/>
</dbReference>
<feature type="domain" description="N-acetyltransferase" evidence="3">
    <location>
        <begin position="108"/>
        <end position="257"/>
    </location>
</feature>
<proteinExistence type="predicted"/>
<comment type="caution">
    <text evidence="4">The sequence shown here is derived from an EMBL/GenBank/DDBJ whole genome shotgun (WGS) entry which is preliminary data.</text>
</comment>
<protein>
    <submittedName>
        <fullName evidence="4">Ribosomal protein S18 acetylase RimI-like enzyme</fullName>
    </submittedName>
</protein>
<dbReference type="PROSITE" id="PS51186">
    <property type="entry name" value="GNAT"/>
    <property type="match status" value="1"/>
</dbReference>
<dbReference type="InterPro" id="IPR050680">
    <property type="entry name" value="YpeA/RimI_acetyltransf"/>
</dbReference>
<evidence type="ECO:0000313" key="4">
    <source>
        <dbReference type="EMBL" id="MBB5068435.1"/>
    </source>
</evidence>
<dbReference type="InterPro" id="IPR016181">
    <property type="entry name" value="Acyl_CoA_acyltransferase"/>
</dbReference>
<keyword evidence="1" id="KW-0808">Transferase</keyword>
<dbReference type="AlphaFoldDB" id="A0A840NEA6"/>
<accession>A0A840NEA6</accession>